<evidence type="ECO:0008006" key="3">
    <source>
        <dbReference type="Google" id="ProtNLM"/>
    </source>
</evidence>
<evidence type="ECO:0000313" key="2">
    <source>
        <dbReference type="Proteomes" id="UP000283523"/>
    </source>
</evidence>
<dbReference type="Proteomes" id="UP000283523">
    <property type="component" value="Unassembled WGS sequence"/>
</dbReference>
<dbReference type="OrthoDB" id="267364at2"/>
<sequence length="159" mass="18291">MQITVNADLSPFACLITYVHEVAHADVETSGRLQRRRRRVAPHGIEWQTAFQRLMQPLLTEAVFPFHILKPLQDYMQKPAATTYAHPELMMALRKADRQIAEPIVTDRRLLRDVPEGQAFVLNKKTFVRGTMRRTRVVCKEVPSGKSYAILAHAWVETK</sequence>
<name>A0A418M9B4_9BACT</name>
<accession>A0A418M9B4</accession>
<gene>
    <name evidence="1" type="ORF">DYU11_14220</name>
</gene>
<reference evidence="1 2" key="1">
    <citation type="submission" date="2018-08" db="EMBL/GenBank/DDBJ databases">
        <title>Fibrisoma montanum sp. nov., isolated from Danxia mountain soil.</title>
        <authorList>
            <person name="Huang Y."/>
        </authorList>
    </citation>
    <scope>NUCLEOTIDE SEQUENCE [LARGE SCALE GENOMIC DNA]</scope>
    <source>
        <strain evidence="1 2">HYT19</strain>
    </source>
</reference>
<dbReference type="AlphaFoldDB" id="A0A418M9B4"/>
<protein>
    <recommendedName>
        <fullName evidence="3">SprT-like domain-containing protein</fullName>
    </recommendedName>
</protein>
<keyword evidence="2" id="KW-1185">Reference proteome</keyword>
<comment type="caution">
    <text evidence="1">The sequence shown here is derived from an EMBL/GenBank/DDBJ whole genome shotgun (WGS) entry which is preliminary data.</text>
</comment>
<dbReference type="EMBL" id="QXED01000004">
    <property type="protein sequence ID" value="RIV22694.1"/>
    <property type="molecule type" value="Genomic_DNA"/>
</dbReference>
<organism evidence="1 2">
    <name type="scientific">Fibrisoma montanum</name>
    <dbReference type="NCBI Taxonomy" id="2305895"/>
    <lineage>
        <taxon>Bacteria</taxon>
        <taxon>Pseudomonadati</taxon>
        <taxon>Bacteroidota</taxon>
        <taxon>Cytophagia</taxon>
        <taxon>Cytophagales</taxon>
        <taxon>Spirosomataceae</taxon>
        <taxon>Fibrisoma</taxon>
    </lineage>
</organism>
<proteinExistence type="predicted"/>
<evidence type="ECO:0000313" key="1">
    <source>
        <dbReference type="EMBL" id="RIV22694.1"/>
    </source>
</evidence>